<dbReference type="InterPro" id="IPR058925">
    <property type="entry name" value="zf-C2H2_AcuF"/>
</dbReference>
<dbReference type="InterPro" id="IPR013087">
    <property type="entry name" value="Znf_C2H2_type"/>
</dbReference>
<reference evidence="3" key="1">
    <citation type="journal article" date="2020" name="Stud. Mycol.">
        <title>101 Dothideomycetes genomes: a test case for predicting lifestyles and emergence of pathogens.</title>
        <authorList>
            <person name="Haridas S."/>
            <person name="Albert R."/>
            <person name="Binder M."/>
            <person name="Bloem J."/>
            <person name="Labutti K."/>
            <person name="Salamov A."/>
            <person name="Andreopoulos B."/>
            <person name="Baker S."/>
            <person name="Barry K."/>
            <person name="Bills G."/>
            <person name="Bluhm B."/>
            <person name="Cannon C."/>
            <person name="Castanera R."/>
            <person name="Culley D."/>
            <person name="Daum C."/>
            <person name="Ezra D."/>
            <person name="Gonzalez J."/>
            <person name="Henrissat B."/>
            <person name="Kuo A."/>
            <person name="Liang C."/>
            <person name="Lipzen A."/>
            <person name="Lutzoni F."/>
            <person name="Magnuson J."/>
            <person name="Mondo S."/>
            <person name="Nolan M."/>
            <person name="Ohm R."/>
            <person name="Pangilinan J."/>
            <person name="Park H.-J."/>
            <person name="Ramirez L."/>
            <person name="Alfaro M."/>
            <person name="Sun H."/>
            <person name="Tritt A."/>
            <person name="Yoshinaga Y."/>
            <person name="Zwiers L.-H."/>
            <person name="Turgeon B."/>
            <person name="Goodwin S."/>
            <person name="Spatafora J."/>
            <person name="Crous P."/>
            <person name="Grigoriev I."/>
        </authorList>
    </citation>
    <scope>NUCLEOTIDE SEQUENCE</scope>
    <source>
        <strain evidence="3">CBS 123094</strain>
    </source>
</reference>
<dbReference type="Proteomes" id="UP000799779">
    <property type="component" value="Unassembled WGS sequence"/>
</dbReference>
<dbReference type="PANTHER" id="PTHR35391:SF7">
    <property type="entry name" value="C2H2-TYPE DOMAIN-CONTAINING PROTEIN"/>
    <property type="match status" value="1"/>
</dbReference>
<dbReference type="InterPro" id="IPR011990">
    <property type="entry name" value="TPR-like_helical_dom_sf"/>
</dbReference>
<dbReference type="Pfam" id="PF26082">
    <property type="entry name" value="zf-C2H2_AcuF"/>
    <property type="match status" value="1"/>
</dbReference>
<feature type="region of interest" description="Disordered" evidence="1">
    <location>
        <begin position="477"/>
        <end position="500"/>
    </location>
</feature>
<dbReference type="PANTHER" id="PTHR35391">
    <property type="entry name" value="C2H2-TYPE DOMAIN-CONTAINING PROTEIN-RELATED"/>
    <property type="match status" value="1"/>
</dbReference>
<proteinExistence type="predicted"/>
<name>A0A6A5WPI0_9PLEO</name>
<feature type="domain" description="C2H2-type" evidence="2">
    <location>
        <begin position="298"/>
        <end position="322"/>
    </location>
</feature>
<evidence type="ECO:0000313" key="4">
    <source>
        <dbReference type="Proteomes" id="UP000799779"/>
    </source>
</evidence>
<dbReference type="EMBL" id="ML977571">
    <property type="protein sequence ID" value="KAF2003783.1"/>
    <property type="molecule type" value="Genomic_DNA"/>
</dbReference>
<evidence type="ECO:0000313" key="3">
    <source>
        <dbReference type="EMBL" id="KAF2003783.1"/>
    </source>
</evidence>
<sequence length="560" mass="63983">MTQRSLATSAIECARLLIDLCAQLNTKECGTRTALSQPAVEDQSARYKIWAGNLGAFQRLPSTSCLDYRVRESPKVATQIQELLEDLRDALQDASPRDRFARALATRQEPFDDRFDIDHVSHKFPILNDREWLKERVGKAITQRRQYLRYARDHRDKLAKEPQDLWQPEDAGKTYLPKPTSTLAPTAASTLHLDGVLVQETNFQDTQSQTSYAVSLGEGDDESCLQLPSLAEVSKDANTFECPLCWTIQDIGKESTWRKHGFADLKPYICTFEDCDVKLFSDRREWFEHELLYHRAQWHCAFCGRDDFRSIKAFQDHVHSRHMQSMTDVQLDALSEASRRFVDRVPALDCPFCHEWEAKLRQANPDIPASEVVVVTPIQFRHHVGAHMQQLALFSIPRGFLEDNADAKSVASLGSPRSNGAGLRKAEMALQYGSPEDIQNEIQNLLKRPQNNAEVHSLLGKCYYKIGNRGLAFTHDRRARDLRASPQREETETDHSTKASVDDRINWSTDDKEVSDSYVENDEEMIMVTDAPSVYHWLISLFQDLYVLYWCAPSAIQSLT</sequence>
<protein>
    <recommendedName>
        <fullName evidence="2">C2H2-type domain-containing protein</fullName>
    </recommendedName>
</protein>
<accession>A0A6A5WPI0</accession>
<feature type="domain" description="C2H2-type" evidence="2">
    <location>
        <begin position="268"/>
        <end position="294"/>
    </location>
</feature>
<dbReference type="SUPFAM" id="SSF48452">
    <property type="entry name" value="TPR-like"/>
    <property type="match status" value="1"/>
</dbReference>
<dbReference type="AlphaFoldDB" id="A0A6A5WPI0"/>
<evidence type="ECO:0000259" key="2">
    <source>
        <dbReference type="SMART" id="SM00355"/>
    </source>
</evidence>
<gene>
    <name evidence="3" type="ORF">P154DRAFT_428370</name>
</gene>
<keyword evidence="4" id="KW-1185">Reference proteome</keyword>
<dbReference type="OrthoDB" id="6133115at2759"/>
<dbReference type="SMART" id="SM00355">
    <property type="entry name" value="ZnF_C2H2"/>
    <property type="match status" value="2"/>
</dbReference>
<organism evidence="3 4">
    <name type="scientific">Amniculicola lignicola CBS 123094</name>
    <dbReference type="NCBI Taxonomy" id="1392246"/>
    <lineage>
        <taxon>Eukaryota</taxon>
        <taxon>Fungi</taxon>
        <taxon>Dikarya</taxon>
        <taxon>Ascomycota</taxon>
        <taxon>Pezizomycotina</taxon>
        <taxon>Dothideomycetes</taxon>
        <taxon>Pleosporomycetidae</taxon>
        <taxon>Pleosporales</taxon>
        <taxon>Amniculicolaceae</taxon>
        <taxon>Amniculicola</taxon>
    </lineage>
</organism>
<evidence type="ECO:0000256" key="1">
    <source>
        <dbReference type="SAM" id="MobiDB-lite"/>
    </source>
</evidence>